<keyword evidence="7" id="KW-1185">Reference proteome</keyword>
<protein>
    <submittedName>
        <fullName evidence="6">Manganese efflux pump MntP</fullName>
    </submittedName>
</protein>
<sequence>MVWMMILGFAISSSLDNLGVGISYGIRSIRIGLLSNLLMAGICFLCSMTGIWGGQWLAKVLPGMFPAIAGAFVLVIVGIRIIVLAFPRKRSDSAEQEETAGSGGHSLAGILRNPESVDTDKSGEIGLGEAAVLGIALSANAVTNGLSAGLIGLSPIAISLAAAVGSFATVWLGTVLGRKAAGIHIGSFTLGQFGTLLSGVILLIIACNSLF</sequence>
<feature type="transmembrane region" description="Helical" evidence="5">
    <location>
        <begin position="188"/>
        <end position="206"/>
    </location>
</feature>
<dbReference type="Proteomes" id="UP001057134">
    <property type="component" value="Chromosome"/>
</dbReference>
<evidence type="ECO:0000256" key="2">
    <source>
        <dbReference type="ARBA" id="ARBA00022692"/>
    </source>
</evidence>
<keyword evidence="2 5" id="KW-0812">Transmembrane</keyword>
<feature type="transmembrane region" description="Helical" evidence="5">
    <location>
        <begin position="33"/>
        <end position="52"/>
    </location>
</feature>
<organism evidence="6 7">
    <name type="scientific">Paenibacillus konkukensis</name>
    <dbReference type="NCBI Taxonomy" id="2020716"/>
    <lineage>
        <taxon>Bacteria</taxon>
        <taxon>Bacillati</taxon>
        <taxon>Bacillota</taxon>
        <taxon>Bacilli</taxon>
        <taxon>Bacillales</taxon>
        <taxon>Paenibacillaceae</taxon>
        <taxon>Paenibacillus</taxon>
    </lineage>
</organism>
<reference evidence="6" key="1">
    <citation type="submission" date="2018-02" db="EMBL/GenBank/DDBJ databases">
        <authorList>
            <person name="Kim S.-K."/>
            <person name="Jung H.-I."/>
            <person name="Lee S.-W."/>
        </authorList>
    </citation>
    <scope>NUCLEOTIDE SEQUENCE</scope>
    <source>
        <strain evidence="6">SK3146</strain>
    </source>
</reference>
<evidence type="ECO:0000256" key="5">
    <source>
        <dbReference type="SAM" id="Phobius"/>
    </source>
</evidence>
<keyword evidence="1" id="KW-1003">Cell membrane</keyword>
<dbReference type="Pfam" id="PF02659">
    <property type="entry name" value="Mntp"/>
    <property type="match status" value="1"/>
</dbReference>
<feature type="transmembrane region" description="Helical" evidence="5">
    <location>
        <begin position="6"/>
        <end position="26"/>
    </location>
</feature>
<feature type="transmembrane region" description="Helical" evidence="5">
    <location>
        <begin position="156"/>
        <end position="176"/>
    </location>
</feature>
<accession>A0ABY4RX12</accession>
<dbReference type="PANTHER" id="PTHR35529">
    <property type="entry name" value="MANGANESE EFFLUX PUMP MNTP-RELATED"/>
    <property type="match status" value="1"/>
</dbReference>
<name>A0ABY4RX12_9BACL</name>
<evidence type="ECO:0000313" key="7">
    <source>
        <dbReference type="Proteomes" id="UP001057134"/>
    </source>
</evidence>
<keyword evidence="4 5" id="KW-0472">Membrane</keyword>
<evidence type="ECO:0000313" key="6">
    <source>
        <dbReference type="EMBL" id="UQZ86901.1"/>
    </source>
</evidence>
<proteinExistence type="predicted"/>
<reference evidence="6" key="2">
    <citation type="journal article" date="2021" name="J Anim Sci Technol">
        <title>Complete genome sequence of Paenibacillus konkukensis sp. nov. SK3146 as a potential probiotic strain.</title>
        <authorList>
            <person name="Jung H.I."/>
            <person name="Park S."/>
            <person name="Niu K.M."/>
            <person name="Lee S.W."/>
            <person name="Kothari D."/>
            <person name="Yi K.J."/>
            <person name="Kim S.K."/>
        </authorList>
    </citation>
    <scope>NUCLEOTIDE SEQUENCE</scope>
    <source>
        <strain evidence="6">SK3146</strain>
    </source>
</reference>
<evidence type="ECO:0000256" key="3">
    <source>
        <dbReference type="ARBA" id="ARBA00022989"/>
    </source>
</evidence>
<dbReference type="EMBL" id="CP027059">
    <property type="protein sequence ID" value="UQZ86901.1"/>
    <property type="molecule type" value="Genomic_DNA"/>
</dbReference>
<gene>
    <name evidence="6" type="primary">mntP_4</name>
    <name evidence="6" type="ORF">SK3146_06194</name>
</gene>
<dbReference type="NCBIfam" id="TIGR02840">
    <property type="entry name" value="spore_YtaF"/>
    <property type="match status" value="1"/>
</dbReference>
<dbReference type="PANTHER" id="PTHR35529:SF2">
    <property type="entry name" value="SPORULATION PROTEIN YTAF-RELATED"/>
    <property type="match status" value="1"/>
</dbReference>
<evidence type="ECO:0000256" key="4">
    <source>
        <dbReference type="ARBA" id="ARBA00023136"/>
    </source>
</evidence>
<feature type="transmembrane region" description="Helical" evidence="5">
    <location>
        <begin position="64"/>
        <end position="86"/>
    </location>
</feature>
<dbReference type="RefSeq" id="WP_249862400.1">
    <property type="nucleotide sequence ID" value="NZ_CP027059.1"/>
</dbReference>
<dbReference type="InterPro" id="IPR003810">
    <property type="entry name" value="Mntp/YtaF"/>
</dbReference>
<keyword evidence="3 5" id="KW-1133">Transmembrane helix</keyword>
<evidence type="ECO:0000256" key="1">
    <source>
        <dbReference type="ARBA" id="ARBA00022475"/>
    </source>
</evidence>
<dbReference type="InterPro" id="IPR014205">
    <property type="entry name" value="Spore_YtaF"/>
</dbReference>